<keyword evidence="5" id="KW-0460">Magnesium</keyword>
<dbReference type="PROSITE" id="PS00723">
    <property type="entry name" value="POLYPRENYL_SYNTHASE_1"/>
    <property type="match status" value="1"/>
</dbReference>
<dbReference type="CDD" id="cd00685">
    <property type="entry name" value="Trans_IPPS_HT"/>
    <property type="match status" value="1"/>
</dbReference>
<dbReference type="Proteomes" id="UP000500767">
    <property type="component" value="Chromosome"/>
</dbReference>
<gene>
    <name evidence="8" type="ORF">HN018_17600</name>
</gene>
<sequence length="278" mass="28858">MLGALMPSVEGGEARLIEAMRYATLGGGKRLRGFLVMEVAALFDAEPEGALRAAASAEMLHAYSLVHDDLPAMDDDDLRRGQPSTHIKFDEATAILAGDALQTLAFATIADPATHPDAEARIALVVALADASGAAGMVGGQMIDMEGEGHALPLAAIERLHALKTGRLIRYSAEAGAILGRAGPEVRDRVAAYGRDLGAAFQVADDVLDATASAEELGKTAGKDAEAGKSTFVALLGIDGARAEAERLARQATKALAGFGAEADGLRALARYVVERRN</sequence>
<dbReference type="InterPro" id="IPR000092">
    <property type="entry name" value="Polyprenyl_synt"/>
</dbReference>
<evidence type="ECO:0000256" key="2">
    <source>
        <dbReference type="ARBA" id="ARBA00006706"/>
    </source>
</evidence>
<dbReference type="SFLD" id="SFLDG01017">
    <property type="entry name" value="Polyprenyl_Transferase_Like"/>
    <property type="match status" value="1"/>
</dbReference>
<evidence type="ECO:0000256" key="5">
    <source>
        <dbReference type="ARBA" id="ARBA00022842"/>
    </source>
</evidence>
<evidence type="ECO:0000256" key="3">
    <source>
        <dbReference type="ARBA" id="ARBA00022679"/>
    </source>
</evidence>
<dbReference type="SUPFAM" id="SSF48576">
    <property type="entry name" value="Terpenoid synthases"/>
    <property type="match status" value="1"/>
</dbReference>
<keyword evidence="3 7" id="KW-0808">Transferase</keyword>
<dbReference type="GO" id="GO:0046872">
    <property type="term" value="F:metal ion binding"/>
    <property type="evidence" value="ECO:0007669"/>
    <property type="project" value="UniProtKB-KW"/>
</dbReference>
<proteinExistence type="inferred from homology"/>
<dbReference type="GO" id="GO:0005737">
    <property type="term" value="C:cytoplasm"/>
    <property type="evidence" value="ECO:0007669"/>
    <property type="project" value="UniProtKB-ARBA"/>
</dbReference>
<evidence type="ECO:0000256" key="7">
    <source>
        <dbReference type="RuleBase" id="RU004466"/>
    </source>
</evidence>
<dbReference type="PANTHER" id="PTHR43281">
    <property type="entry name" value="FARNESYL DIPHOSPHATE SYNTHASE"/>
    <property type="match status" value="1"/>
</dbReference>
<dbReference type="SFLD" id="SFLDS00005">
    <property type="entry name" value="Isoprenoid_Synthase_Type_I"/>
    <property type="match status" value="1"/>
</dbReference>
<dbReference type="PANTHER" id="PTHR43281:SF1">
    <property type="entry name" value="FARNESYL DIPHOSPHATE SYNTHASE"/>
    <property type="match status" value="1"/>
</dbReference>
<evidence type="ECO:0000256" key="1">
    <source>
        <dbReference type="ARBA" id="ARBA00001946"/>
    </source>
</evidence>
<dbReference type="EMBL" id="CP053708">
    <property type="protein sequence ID" value="QKE92764.1"/>
    <property type="molecule type" value="Genomic_DNA"/>
</dbReference>
<reference evidence="8 9" key="1">
    <citation type="journal article" date="2014" name="World J. Microbiol. Biotechnol.">
        <title>Biodiversity and physiological characteristics of Antarctic and Arctic lichens-associated bacteria.</title>
        <authorList>
            <person name="Lee Y.M."/>
            <person name="Kim E.H."/>
            <person name="Lee H.K."/>
            <person name="Hong S.G."/>
        </authorList>
    </citation>
    <scope>NUCLEOTIDE SEQUENCE [LARGE SCALE GENOMIC DNA]</scope>
    <source>
        <strain evidence="8 9">PAMC 26569</strain>
    </source>
</reference>
<dbReference type="PROSITE" id="PS00444">
    <property type="entry name" value="POLYPRENYL_SYNTHASE_2"/>
    <property type="match status" value="1"/>
</dbReference>
<dbReference type="RefSeq" id="WP_171833477.1">
    <property type="nucleotide sequence ID" value="NZ_CP053708.1"/>
</dbReference>
<protein>
    <submittedName>
        <fullName evidence="8">Polyprenyl synthetase family protein</fullName>
    </submittedName>
</protein>
<accession>A0A6M8HVY0</accession>
<dbReference type="KEGG" id="lck:HN018_17600"/>
<dbReference type="InterPro" id="IPR008949">
    <property type="entry name" value="Isoprenoid_synthase_dom_sf"/>
</dbReference>
<keyword evidence="4" id="KW-0479">Metal-binding</keyword>
<dbReference type="InterPro" id="IPR053378">
    <property type="entry name" value="Prenyl_diphosphate_synthase"/>
</dbReference>
<keyword evidence="6" id="KW-0414">Isoprene biosynthesis</keyword>
<dbReference type="GO" id="GO:0016114">
    <property type="term" value="P:terpenoid biosynthetic process"/>
    <property type="evidence" value="ECO:0007669"/>
    <property type="project" value="UniProtKB-ARBA"/>
</dbReference>
<dbReference type="GO" id="GO:0004659">
    <property type="term" value="F:prenyltransferase activity"/>
    <property type="evidence" value="ECO:0007669"/>
    <property type="project" value="InterPro"/>
</dbReference>
<evidence type="ECO:0000256" key="6">
    <source>
        <dbReference type="ARBA" id="ARBA00023229"/>
    </source>
</evidence>
<evidence type="ECO:0000313" key="8">
    <source>
        <dbReference type="EMBL" id="QKE92764.1"/>
    </source>
</evidence>
<name>A0A6M8HVY0_9PROT</name>
<dbReference type="Pfam" id="PF00348">
    <property type="entry name" value="polyprenyl_synt"/>
    <property type="match status" value="1"/>
</dbReference>
<evidence type="ECO:0000313" key="9">
    <source>
        <dbReference type="Proteomes" id="UP000500767"/>
    </source>
</evidence>
<organism evidence="8 9">
    <name type="scientific">Lichenicola cladoniae</name>
    <dbReference type="NCBI Taxonomy" id="1484109"/>
    <lineage>
        <taxon>Bacteria</taxon>
        <taxon>Pseudomonadati</taxon>
        <taxon>Pseudomonadota</taxon>
        <taxon>Alphaproteobacteria</taxon>
        <taxon>Acetobacterales</taxon>
        <taxon>Acetobacteraceae</taxon>
        <taxon>Lichenicola</taxon>
    </lineage>
</organism>
<dbReference type="Gene3D" id="1.10.600.10">
    <property type="entry name" value="Farnesyl Diphosphate Synthase"/>
    <property type="match status" value="1"/>
</dbReference>
<evidence type="ECO:0000256" key="4">
    <source>
        <dbReference type="ARBA" id="ARBA00022723"/>
    </source>
</evidence>
<dbReference type="NCBIfam" id="NF045485">
    <property type="entry name" value="FPPsyn"/>
    <property type="match status" value="1"/>
</dbReference>
<dbReference type="AlphaFoldDB" id="A0A6M8HVY0"/>
<keyword evidence="9" id="KW-1185">Reference proteome</keyword>
<dbReference type="FunFam" id="1.10.600.10:FF:000001">
    <property type="entry name" value="Geranylgeranyl diphosphate synthase"/>
    <property type="match status" value="1"/>
</dbReference>
<dbReference type="InterPro" id="IPR033749">
    <property type="entry name" value="Polyprenyl_synt_CS"/>
</dbReference>
<comment type="similarity">
    <text evidence="2 7">Belongs to the FPP/GGPP synthase family.</text>
</comment>
<comment type="cofactor">
    <cofactor evidence="1">
        <name>Mg(2+)</name>
        <dbReference type="ChEBI" id="CHEBI:18420"/>
    </cofactor>
</comment>